<sequence length="102" mass="11562">MQDGVRIRIRRELQPTFGLHQPRPRPVWGTHVLFQELACFAIGAAHAAKQQCVTRPGRVRPPALCLSLSLVLVFPARTLIWESRQCRPLARASAIRRCNANR</sequence>
<dbReference type="GeneID" id="25975074"/>
<evidence type="ECO:0000313" key="1">
    <source>
        <dbReference type="EMBL" id="EFW99894.1"/>
    </source>
</evidence>
<protein>
    <submittedName>
        <fullName evidence="1">Uncharacterized protein</fullName>
    </submittedName>
</protein>
<dbReference type="AlphaFoldDB" id="F0XRK2"/>
<dbReference type="EMBL" id="GL629807">
    <property type="protein sequence ID" value="EFW99894.1"/>
    <property type="molecule type" value="Genomic_DNA"/>
</dbReference>
<keyword evidence="2" id="KW-1185">Reference proteome</keyword>
<dbReference type="Proteomes" id="UP000007796">
    <property type="component" value="Unassembled WGS sequence"/>
</dbReference>
<dbReference type="InParanoid" id="F0XRK2"/>
<dbReference type="HOGENOM" id="CLU_2277809_0_0_1"/>
<organism evidence="2">
    <name type="scientific">Grosmannia clavigera (strain kw1407 / UAMH 11150)</name>
    <name type="common">Blue stain fungus</name>
    <name type="synonym">Graphiocladiella clavigera</name>
    <dbReference type="NCBI Taxonomy" id="655863"/>
    <lineage>
        <taxon>Eukaryota</taxon>
        <taxon>Fungi</taxon>
        <taxon>Dikarya</taxon>
        <taxon>Ascomycota</taxon>
        <taxon>Pezizomycotina</taxon>
        <taxon>Sordariomycetes</taxon>
        <taxon>Sordariomycetidae</taxon>
        <taxon>Ophiostomatales</taxon>
        <taxon>Ophiostomataceae</taxon>
        <taxon>Leptographium</taxon>
    </lineage>
</organism>
<name>F0XRK2_GROCL</name>
<reference evidence="1 2" key="1">
    <citation type="journal article" date="2011" name="Proc. Natl. Acad. Sci. U.S.A.">
        <title>Genome and transcriptome analyses of the mountain pine beetle-fungal symbiont Grosmannia clavigera, a lodgepole pine pathogen.</title>
        <authorList>
            <person name="DiGuistini S."/>
            <person name="Wang Y."/>
            <person name="Liao N.Y."/>
            <person name="Taylor G."/>
            <person name="Tanguay P."/>
            <person name="Feau N."/>
            <person name="Henrissat B."/>
            <person name="Chan S.K."/>
            <person name="Hesse-Orce U."/>
            <person name="Alamouti S.M."/>
            <person name="Tsui C.K.M."/>
            <person name="Docking R.T."/>
            <person name="Levasseur A."/>
            <person name="Haridas S."/>
            <person name="Robertson G."/>
            <person name="Birol I."/>
            <person name="Holt R.A."/>
            <person name="Marra M.A."/>
            <person name="Hamelin R.C."/>
            <person name="Hirst M."/>
            <person name="Jones S.J.M."/>
            <person name="Bohlmann J."/>
            <person name="Breuil C."/>
        </authorList>
    </citation>
    <scope>NUCLEOTIDE SEQUENCE [LARGE SCALE GENOMIC DNA]</scope>
    <source>
        <strain evidence="2">kw1407 / UAMH 11150</strain>
    </source>
</reference>
<proteinExistence type="predicted"/>
<dbReference type="RefSeq" id="XP_014169309.1">
    <property type="nucleotide sequence ID" value="XM_014313834.1"/>
</dbReference>
<evidence type="ECO:0000313" key="2">
    <source>
        <dbReference type="Proteomes" id="UP000007796"/>
    </source>
</evidence>
<accession>F0XRK2</accession>
<gene>
    <name evidence="1" type="ORF">CMQ_212</name>
</gene>